<gene>
    <name evidence="2" type="ORF">FTUN_2209</name>
</gene>
<reference evidence="3" key="1">
    <citation type="submission" date="2020-05" db="EMBL/GenBank/DDBJ databases">
        <title>Frigoriglobus tundricola gen. nov., sp. nov., a psychrotolerant cellulolytic planctomycete of the family Gemmataceae with two divergent copies of 16S rRNA gene.</title>
        <authorList>
            <person name="Kulichevskaya I.S."/>
            <person name="Ivanova A.A."/>
            <person name="Naumoff D.G."/>
            <person name="Beletsky A.V."/>
            <person name="Rijpstra W.I.C."/>
            <person name="Sinninghe Damste J.S."/>
            <person name="Mardanov A.V."/>
            <person name="Ravin N.V."/>
            <person name="Dedysh S.N."/>
        </authorList>
    </citation>
    <scope>NUCLEOTIDE SEQUENCE [LARGE SCALE GENOMIC DNA]</scope>
    <source>
        <strain evidence="3">PL17</strain>
    </source>
</reference>
<dbReference type="KEGG" id="ftj:FTUN_2209"/>
<keyword evidence="3" id="KW-1185">Reference proteome</keyword>
<feature type="region of interest" description="Disordered" evidence="1">
    <location>
        <begin position="289"/>
        <end position="311"/>
    </location>
</feature>
<sequence>MTPFTRTTVRDFRTLFARCVSGRPRGPAPPVVIQTKDEVRTLAATTPEGVTLTHASPAVKESDDLLVLPAAVLEEVEGGTEEAVALDRPSKLRGVLRWYGGSTPRTLPVELILPGKQHDLPPPPASSVVPPKLLTALHECGRTAAKESGRYALSKVQLQGKAGRVVGTDGKAALLWNGFPFPFPDDVLVPAVPVFGSRPLSRMTEVKIGRTATHLVLTAGPWAVWLPTDVKAKYPDVAAVVPRYAPTTVAIDPSDAAALLPVLPGLPGGDHELRPVTLDAERIVRVRGRTESGEEIGETKETPLPRSTTTGPAVRVVLDRRVLARALALGCRTLKLTPDKPAVFTGDCVTFVAAQLDPALHAPPGADEPEPIPTPTTLERRPTVKPETNGHTPPRGDPADPLELAEELRTALADAAGKAVRLVAVLRQGKKEKKVLSAVLTNLKQLNLGGTS</sequence>
<evidence type="ECO:0000313" key="3">
    <source>
        <dbReference type="Proteomes" id="UP000503447"/>
    </source>
</evidence>
<dbReference type="EMBL" id="CP053452">
    <property type="protein sequence ID" value="QJW94687.1"/>
    <property type="molecule type" value="Genomic_DNA"/>
</dbReference>
<feature type="compositionally biased region" description="Basic and acidic residues" evidence="1">
    <location>
        <begin position="289"/>
        <end position="303"/>
    </location>
</feature>
<organism evidence="2 3">
    <name type="scientific">Frigoriglobus tundricola</name>
    <dbReference type="NCBI Taxonomy" id="2774151"/>
    <lineage>
        <taxon>Bacteria</taxon>
        <taxon>Pseudomonadati</taxon>
        <taxon>Planctomycetota</taxon>
        <taxon>Planctomycetia</taxon>
        <taxon>Gemmatales</taxon>
        <taxon>Gemmataceae</taxon>
        <taxon>Frigoriglobus</taxon>
    </lineage>
</organism>
<dbReference type="Proteomes" id="UP000503447">
    <property type="component" value="Chromosome"/>
</dbReference>
<evidence type="ECO:0000313" key="2">
    <source>
        <dbReference type="EMBL" id="QJW94687.1"/>
    </source>
</evidence>
<dbReference type="RefSeq" id="WP_171470626.1">
    <property type="nucleotide sequence ID" value="NZ_CP053452.2"/>
</dbReference>
<name>A0A6M5YKY3_9BACT</name>
<protein>
    <submittedName>
        <fullName evidence="2">Uncharacterized protein</fullName>
    </submittedName>
</protein>
<dbReference type="AlphaFoldDB" id="A0A6M5YKY3"/>
<proteinExistence type="predicted"/>
<evidence type="ECO:0000256" key="1">
    <source>
        <dbReference type="SAM" id="MobiDB-lite"/>
    </source>
</evidence>
<feature type="region of interest" description="Disordered" evidence="1">
    <location>
        <begin position="360"/>
        <end position="401"/>
    </location>
</feature>
<accession>A0A6M5YKY3</accession>